<dbReference type="SUPFAM" id="SSF50677">
    <property type="entry name" value="ValRS/IleRS/LeuRS editing domain"/>
    <property type="match status" value="1"/>
</dbReference>
<dbReference type="STRING" id="1094492.m02_07980"/>
<dbReference type="InterPro" id="IPR014729">
    <property type="entry name" value="Rossmann-like_a/b/a_fold"/>
</dbReference>
<dbReference type="Proteomes" id="UP000014026">
    <property type="component" value="Unassembled WGS sequence"/>
</dbReference>
<dbReference type="InterPro" id="IPR001412">
    <property type="entry name" value="aa-tRNA-synth_I_CS"/>
</dbReference>
<keyword evidence="4 11" id="KW-0436">Ligase</keyword>
<dbReference type="PRINTS" id="PR00986">
    <property type="entry name" value="TRNASYNTHVAL"/>
</dbReference>
<dbReference type="InterPro" id="IPR009008">
    <property type="entry name" value="Val/Leu/Ile-tRNA-synth_edit"/>
</dbReference>
<dbReference type="InterPro" id="IPR002300">
    <property type="entry name" value="aa-tRNA-synth_Ia"/>
</dbReference>
<evidence type="ECO:0000256" key="7">
    <source>
        <dbReference type="ARBA" id="ARBA00022917"/>
    </source>
</evidence>
<evidence type="ECO:0000256" key="11">
    <source>
        <dbReference type="HAMAP-Rule" id="MF_02004"/>
    </source>
</evidence>
<dbReference type="Gene3D" id="1.10.730.10">
    <property type="entry name" value="Isoleucyl-tRNA Synthetase, Domain 1"/>
    <property type="match status" value="1"/>
</dbReference>
<dbReference type="GO" id="GO:0004832">
    <property type="term" value="F:valine-tRNA ligase activity"/>
    <property type="evidence" value="ECO:0007669"/>
    <property type="project" value="UniProtKB-UniRule"/>
</dbReference>
<dbReference type="GO" id="GO:0002161">
    <property type="term" value="F:aminoacyl-tRNA deacylase activity"/>
    <property type="evidence" value="ECO:0007669"/>
    <property type="project" value="InterPro"/>
</dbReference>
<dbReference type="NCBIfam" id="NF004349">
    <property type="entry name" value="PRK05729.1"/>
    <property type="match status" value="1"/>
</dbReference>
<comment type="subunit">
    <text evidence="2 11">Monomer.</text>
</comment>
<evidence type="ECO:0000259" key="14">
    <source>
        <dbReference type="Pfam" id="PF10458"/>
    </source>
</evidence>
<dbReference type="GO" id="GO:0005524">
    <property type="term" value="F:ATP binding"/>
    <property type="evidence" value="ECO:0007669"/>
    <property type="project" value="UniProtKB-UniRule"/>
</dbReference>
<evidence type="ECO:0000256" key="1">
    <source>
        <dbReference type="ARBA" id="ARBA00004496"/>
    </source>
</evidence>
<dbReference type="AlphaFoldDB" id="N6VKP6"/>
<feature type="short sequence motif" description="'KMSKS' region" evidence="11">
    <location>
        <begin position="554"/>
        <end position="558"/>
    </location>
</feature>
<dbReference type="Gene3D" id="3.40.50.620">
    <property type="entry name" value="HUPs"/>
    <property type="match status" value="2"/>
</dbReference>
<reference evidence="15 16" key="1">
    <citation type="journal article" date="2013" name="PLoS Genet.">
        <title>A gene transfer agent and a dynamic repertoire of secretion systems hold the keys to the explosive radiation of the emerging pathogen Bartonella.</title>
        <authorList>
            <person name="Guy L."/>
            <person name="Nystedt B."/>
            <person name="Toft C."/>
            <person name="Zaremba-Niedzwiedzka K."/>
            <person name="Berglund E.C."/>
            <person name="Granberg F."/>
            <person name="Naslund K."/>
            <person name="Eriksson A.S."/>
            <person name="Andersson S.G."/>
        </authorList>
    </citation>
    <scope>NUCLEOTIDE SEQUENCE [LARGE SCALE GENOMIC DNA]</scope>
    <source>
        <strain evidence="16">m02</strain>
    </source>
</reference>
<dbReference type="EMBL" id="AGWB01000003">
    <property type="protein sequence ID" value="ENN93781.1"/>
    <property type="molecule type" value="Genomic_DNA"/>
</dbReference>
<keyword evidence="3 11" id="KW-0963">Cytoplasm</keyword>
<evidence type="ECO:0000256" key="8">
    <source>
        <dbReference type="ARBA" id="ARBA00023054"/>
    </source>
</evidence>
<comment type="caution">
    <text evidence="15">The sequence shown here is derived from an EMBL/GenBank/DDBJ whole genome shotgun (WGS) entry which is preliminary data.</text>
</comment>
<dbReference type="SUPFAM" id="SSF52374">
    <property type="entry name" value="Nucleotidylyl transferase"/>
    <property type="match status" value="1"/>
</dbReference>
<dbReference type="PANTHER" id="PTHR11946">
    <property type="entry name" value="VALYL-TRNA SYNTHETASES"/>
    <property type="match status" value="1"/>
</dbReference>
<keyword evidence="6 11" id="KW-0067">ATP-binding</keyword>
<dbReference type="SUPFAM" id="SSF47323">
    <property type="entry name" value="Anticodon-binding domain of a subclass of class I aminoacyl-tRNA synthetases"/>
    <property type="match status" value="1"/>
</dbReference>
<dbReference type="CDD" id="cd00817">
    <property type="entry name" value="ValRS_core"/>
    <property type="match status" value="1"/>
</dbReference>
<evidence type="ECO:0000256" key="9">
    <source>
        <dbReference type="ARBA" id="ARBA00023146"/>
    </source>
</evidence>
<dbReference type="RefSeq" id="WP_010702588.1">
    <property type="nucleotide sequence ID" value="NZ_KB915625.1"/>
</dbReference>
<feature type="domain" description="Methionyl/Valyl/Leucyl/Isoleucyl-tRNA synthetase anticodon-binding" evidence="13">
    <location>
        <begin position="636"/>
        <end position="785"/>
    </location>
</feature>
<protein>
    <recommendedName>
        <fullName evidence="11">Valine--tRNA ligase</fullName>
        <ecNumber evidence="11">6.1.1.9</ecNumber>
    </recommendedName>
    <alternativeName>
        <fullName evidence="11">Valyl-tRNA synthetase</fullName>
        <shortName evidence="11">ValRS</shortName>
    </alternativeName>
</protein>
<dbReference type="Pfam" id="PF10458">
    <property type="entry name" value="Val_tRNA-synt_C"/>
    <property type="match status" value="1"/>
</dbReference>
<keyword evidence="8 11" id="KW-0175">Coiled coil</keyword>
<dbReference type="NCBIfam" id="TIGR00422">
    <property type="entry name" value="valS"/>
    <property type="match status" value="1"/>
</dbReference>
<evidence type="ECO:0000256" key="3">
    <source>
        <dbReference type="ARBA" id="ARBA00022490"/>
    </source>
</evidence>
<dbReference type="InterPro" id="IPR010978">
    <property type="entry name" value="tRNA-bd_arm"/>
</dbReference>
<accession>N6VKP6</accession>
<dbReference type="SUPFAM" id="SSF46589">
    <property type="entry name" value="tRNA-binding arm"/>
    <property type="match status" value="1"/>
</dbReference>
<dbReference type="CDD" id="cd07962">
    <property type="entry name" value="Anticodon_Ia_Val"/>
    <property type="match status" value="1"/>
</dbReference>
<evidence type="ECO:0000256" key="2">
    <source>
        <dbReference type="ARBA" id="ARBA00011245"/>
    </source>
</evidence>
<dbReference type="HAMAP" id="MF_02004">
    <property type="entry name" value="Val_tRNA_synth_type1"/>
    <property type="match status" value="1"/>
</dbReference>
<evidence type="ECO:0000259" key="12">
    <source>
        <dbReference type="Pfam" id="PF00133"/>
    </source>
</evidence>
<dbReference type="FunFam" id="3.40.50.620:FF:000078">
    <property type="entry name" value="Valine--tRNA ligase, mitochondrial"/>
    <property type="match status" value="1"/>
</dbReference>
<evidence type="ECO:0000256" key="6">
    <source>
        <dbReference type="ARBA" id="ARBA00022840"/>
    </source>
</evidence>
<dbReference type="Gene3D" id="3.90.740.10">
    <property type="entry name" value="Valyl/Leucyl/Isoleucyl-tRNA synthetase, editing domain"/>
    <property type="match status" value="2"/>
</dbReference>
<dbReference type="InterPro" id="IPR037118">
    <property type="entry name" value="Val-tRNA_synth_C_sf"/>
</dbReference>
<dbReference type="PATRIC" id="fig|1094492.3.peg.846"/>
<feature type="coiled-coil region" evidence="11">
    <location>
        <begin position="840"/>
        <end position="867"/>
    </location>
</feature>
<dbReference type="GO" id="GO:0005829">
    <property type="term" value="C:cytosol"/>
    <property type="evidence" value="ECO:0007669"/>
    <property type="project" value="TreeGrafter"/>
</dbReference>
<dbReference type="Pfam" id="PF00133">
    <property type="entry name" value="tRNA-synt_1"/>
    <property type="match status" value="1"/>
</dbReference>
<dbReference type="GO" id="GO:0006438">
    <property type="term" value="P:valyl-tRNA aminoacylation"/>
    <property type="evidence" value="ECO:0007669"/>
    <property type="project" value="UniProtKB-UniRule"/>
</dbReference>
<gene>
    <name evidence="11 15" type="primary">valS</name>
    <name evidence="15" type="ORF">m02_07980</name>
</gene>
<dbReference type="InterPro" id="IPR013155">
    <property type="entry name" value="M/V/L/I-tRNA-synth_anticd-bd"/>
</dbReference>
<evidence type="ECO:0000313" key="16">
    <source>
        <dbReference type="Proteomes" id="UP000014026"/>
    </source>
</evidence>
<dbReference type="Pfam" id="PF08264">
    <property type="entry name" value="Anticodon_1"/>
    <property type="match status" value="1"/>
</dbReference>
<feature type="domain" description="Aminoacyl-tRNA synthetase class Ia" evidence="12">
    <location>
        <begin position="15"/>
        <end position="594"/>
    </location>
</feature>
<evidence type="ECO:0000256" key="10">
    <source>
        <dbReference type="ARBA" id="ARBA00047552"/>
    </source>
</evidence>
<comment type="similarity">
    <text evidence="11">Belongs to the class-I aminoacyl-tRNA synthetase family. ValS type 1 subfamily.</text>
</comment>
<dbReference type="EC" id="6.1.1.9" evidence="11"/>
<name>N6VKP6_9HYPH</name>
<proteinExistence type="inferred from homology"/>
<dbReference type="Gene3D" id="1.10.287.380">
    <property type="entry name" value="Valyl-tRNA synthetase, C-terminal domain"/>
    <property type="match status" value="1"/>
</dbReference>
<dbReference type="InterPro" id="IPR009080">
    <property type="entry name" value="tRNAsynth_Ia_anticodon-bd"/>
</dbReference>
<evidence type="ECO:0000256" key="4">
    <source>
        <dbReference type="ARBA" id="ARBA00022598"/>
    </source>
</evidence>
<evidence type="ECO:0000259" key="13">
    <source>
        <dbReference type="Pfam" id="PF08264"/>
    </source>
</evidence>
<evidence type="ECO:0000256" key="5">
    <source>
        <dbReference type="ARBA" id="ARBA00022741"/>
    </source>
</evidence>
<dbReference type="InterPro" id="IPR019499">
    <property type="entry name" value="Val-tRNA_synth_tRNA-bd"/>
</dbReference>
<dbReference type="HOGENOM" id="CLU_001493_0_2_5"/>
<comment type="catalytic activity">
    <reaction evidence="10 11">
        <text>tRNA(Val) + L-valine + ATP = L-valyl-tRNA(Val) + AMP + diphosphate</text>
        <dbReference type="Rhea" id="RHEA:10704"/>
        <dbReference type="Rhea" id="RHEA-COMP:9672"/>
        <dbReference type="Rhea" id="RHEA-COMP:9708"/>
        <dbReference type="ChEBI" id="CHEBI:30616"/>
        <dbReference type="ChEBI" id="CHEBI:33019"/>
        <dbReference type="ChEBI" id="CHEBI:57762"/>
        <dbReference type="ChEBI" id="CHEBI:78442"/>
        <dbReference type="ChEBI" id="CHEBI:78537"/>
        <dbReference type="ChEBI" id="CHEBI:456215"/>
        <dbReference type="EC" id="6.1.1.9"/>
    </reaction>
</comment>
<keyword evidence="7 11" id="KW-0648">Protein biosynthesis</keyword>
<dbReference type="InterPro" id="IPR033705">
    <property type="entry name" value="Anticodon_Ia_Val"/>
</dbReference>
<dbReference type="FunFam" id="3.40.50.620:FF:000032">
    <property type="entry name" value="Valine--tRNA ligase"/>
    <property type="match status" value="1"/>
</dbReference>
<comment type="domain">
    <text evidence="11">The C-terminal coiled-coil domain is crucial for aminoacylation activity.</text>
</comment>
<keyword evidence="9 11" id="KW-0030">Aminoacyl-tRNA synthetase</keyword>
<evidence type="ECO:0000313" key="15">
    <source>
        <dbReference type="EMBL" id="ENN93781.1"/>
    </source>
</evidence>
<feature type="binding site" evidence="11">
    <location>
        <position position="557"/>
    </location>
    <ligand>
        <name>ATP</name>
        <dbReference type="ChEBI" id="CHEBI:30616"/>
    </ligand>
</feature>
<comment type="function">
    <text evidence="11">Catalyzes the attachment of valine to tRNA(Val). As ValRS can inadvertently accommodate and process structurally similar amino acids such as threonine, to avoid such errors, it has a 'posttransfer' editing activity that hydrolyzes mischarged Thr-tRNA(Val) in a tRNA-dependent manner.</text>
</comment>
<feature type="short sequence motif" description="'HIGH' region" evidence="11">
    <location>
        <begin position="45"/>
        <end position="55"/>
    </location>
</feature>
<comment type="subcellular location">
    <subcellularLocation>
        <location evidence="1 11">Cytoplasm</location>
    </subcellularLocation>
</comment>
<keyword evidence="5 11" id="KW-0547">Nucleotide-binding</keyword>
<dbReference type="PROSITE" id="PS00178">
    <property type="entry name" value="AA_TRNA_LIGASE_I"/>
    <property type="match status" value="1"/>
</dbReference>
<dbReference type="PANTHER" id="PTHR11946:SF93">
    <property type="entry name" value="VALINE--TRNA LIGASE, CHLOROPLASTIC_MITOCHONDRIAL 2"/>
    <property type="match status" value="1"/>
</dbReference>
<feature type="domain" description="Valyl-tRNA synthetase tRNA-binding arm" evidence="14">
    <location>
        <begin position="842"/>
        <end position="906"/>
    </location>
</feature>
<sequence length="907" mass="103409">MIEKNYDAASIEPQIAKEWEVSGVFKAGAGSKLRAEPFCVMLPPPNVTGSLHMGHALNTTIQDIVVRFQRMKGKNVLWQPGLDHAGIATQMVVERQLAEHQEPTRQEMGREKFVECVWKWRRETGGIIVNQLRRLGVSCDWSRERFTMDEGLSQAVCEVFVALYKQGLIYKDKRLVNWDPKLLTAISDLEVDSKEIKGHLWHFRYPLEGKVFDPNDSTTFITVATTRPETMLGDTGIAVNPEDDRYKNFIGQNAILPLVGRKLLIVGDSYADPEEGSGAVKITPAHDFNDFEVGQKNGLRLINILTQKAEIFLCNNEAFFDGLILSNELKALVENLDRCDRFVARNRIVSLMKERGYLVSVDDHPHTVPHGDRSGVPIEPFLTDQWYVNAAELAKPAIEAVRQGRTQFVPASWEKTYFNWMENIQPWCISRQLWWGHQIPAWYGPDGMIFVEKSEEEALTSALSHYGREVQLMRDQDVLDTWFSSALWPFSTLGWPQKTTELKNFYPTSLSVTGFDIIFFWVARMMMMGIHFMGEVPFPTVYVHALVRDQTGAKMSKSKGNVIDPLELIDQYSADALRFTLAIMAAQGRDVKLDPSRVAGYRNFATKLWNATRFAEMNGVRHGLVFNPEEAKLTFNRWIVTELSKTVSAVTAGIENYKFNEAASVLYRFVWNTLCDWYLEFLKPVFQGSDEDSKKEAQACTAWVLDEVYKLLHPFIPHITEKLWSLTAMSGIKRENMLALTQWPQITFVDEEAAIDVNWLIDIISEIRSVRSEMNVPAAAQAPLVIIEGGRIIQERVQRYDTILKRLARLKTICFSDKIPSGSAQIVLGEVTFCLSLEQLIDLNAERARLMKDINKIEQDIEKISIRLNNPKFIENAKLEVVEAERKKIVELRTAKSKTSLALERLI</sequence>
<organism evidence="15 16">
    <name type="scientific">Bartonella bovis m02</name>
    <dbReference type="NCBI Taxonomy" id="1094492"/>
    <lineage>
        <taxon>Bacteria</taxon>
        <taxon>Pseudomonadati</taxon>
        <taxon>Pseudomonadota</taxon>
        <taxon>Alphaproteobacteria</taxon>
        <taxon>Hyphomicrobiales</taxon>
        <taxon>Bartonellaceae</taxon>
        <taxon>Bartonella</taxon>
    </lineage>
</organism>
<dbReference type="InterPro" id="IPR002303">
    <property type="entry name" value="Valyl-tRNA_ligase"/>
</dbReference>
<comment type="domain">
    <text evidence="11">ValRS has two distinct active sites: one for aminoacylation and one for editing. The misactivated threonine is translocated from the active site to the editing site.</text>
</comment>